<gene>
    <name evidence="4" type="ORF">C7389_12330</name>
</gene>
<dbReference type="CDD" id="cd12164">
    <property type="entry name" value="GDH_like_2"/>
    <property type="match status" value="1"/>
</dbReference>
<keyword evidence="1" id="KW-0560">Oxidoreductase</keyword>
<dbReference type="SUPFAM" id="SSF51735">
    <property type="entry name" value="NAD(P)-binding Rossmann-fold domains"/>
    <property type="match status" value="1"/>
</dbReference>
<sequence length="308" mass="33208">MAFLYKGDNAAAWAQEFAARAPEIPFHLWPAAGEAADFDPAAVRFLAIWQPPADIPARFPKLEILFSVGAGVDQFDLAKLPPTLPLVRMVEPGLIDGMVEYVCFAVLGLHRDMPHYLSAREWRPLPVKTAAQRRVGVLGLGELGRAVLTRLATFGFDCAGWSRSRHELPGVRCHAGADELPAFLAGCDILVCLLPLTAATRGMLDAQLFAALPAGAALVNVGRGGHLVEKDLLQALDDGHLSAAILDVCEPEPLPAGHAFWRHPRIWLTPHIASATQPASAVEAVLENLRRHARGEALVGLVDRSKGY</sequence>
<keyword evidence="4" id="KW-0670">Pyruvate</keyword>
<proteinExistence type="predicted"/>
<dbReference type="GO" id="GO:0051287">
    <property type="term" value="F:NAD binding"/>
    <property type="evidence" value="ECO:0007669"/>
    <property type="project" value="InterPro"/>
</dbReference>
<organism evidence="4 5">
    <name type="scientific">Azoarcus indigens</name>
    <dbReference type="NCBI Taxonomy" id="29545"/>
    <lineage>
        <taxon>Bacteria</taxon>
        <taxon>Pseudomonadati</taxon>
        <taxon>Pseudomonadota</taxon>
        <taxon>Betaproteobacteria</taxon>
        <taxon>Rhodocyclales</taxon>
        <taxon>Zoogloeaceae</taxon>
        <taxon>Azoarcus</taxon>
    </lineage>
</organism>
<dbReference type="Pfam" id="PF02826">
    <property type="entry name" value="2-Hacid_dh_C"/>
    <property type="match status" value="1"/>
</dbReference>
<dbReference type="EMBL" id="SNVV01000023">
    <property type="protein sequence ID" value="TDN46957.1"/>
    <property type="molecule type" value="Genomic_DNA"/>
</dbReference>
<dbReference type="PANTHER" id="PTHR43333">
    <property type="entry name" value="2-HACID_DH_C DOMAIN-CONTAINING PROTEIN"/>
    <property type="match status" value="1"/>
</dbReference>
<accession>A0A4R6DPU4</accession>
<name>A0A4R6DPU4_9RHOO</name>
<evidence type="ECO:0000313" key="4">
    <source>
        <dbReference type="EMBL" id="TDN46957.1"/>
    </source>
</evidence>
<dbReference type="Proteomes" id="UP000295129">
    <property type="component" value="Unassembled WGS sequence"/>
</dbReference>
<dbReference type="InterPro" id="IPR006140">
    <property type="entry name" value="D-isomer_DH_NAD-bd"/>
</dbReference>
<dbReference type="GO" id="GO:0016491">
    <property type="term" value="F:oxidoreductase activity"/>
    <property type="evidence" value="ECO:0007669"/>
    <property type="project" value="UniProtKB-KW"/>
</dbReference>
<keyword evidence="5" id="KW-1185">Reference proteome</keyword>
<protein>
    <submittedName>
        <fullName evidence="4">Glyoxylate/hydroxypyruvate reductase A</fullName>
    </submittedName>
</protein>
<dbReference type="Gene3D" id="3.40.50.720">
    <property type="entry name" value="NAD(P)-binding Rossmann-like Domain"/>
    <property type="match status" value="2"/>
</dbReference>
<dbReference type="OrthoDB" id="9787219at2"/>
<reference evidence="4 5" key="1">
    <citation type="submission" date="2019-03" db="EMBL/GenBank/DDBJ databases">
        <title>Genomic Encyclopedia of Type Strains, Phase IV (KMG-IV): sequencing the most valuable type-strain genomes for metagenomic binning, comparative biology and taxonomic classification.</title>
        <authorList>
            <person name="Goeker M."/>
        </authorList>
    </citation>
    <scope>NUCLEOTIDE SEQUENCE [LARGE SCALE GENOMIC DNA]</scope>
    <source>
        <strain evidence="4 5">DSM 12121</strain>
    </source>
</reference>
<keyword evidence="2" id="KW-0520">NAD</keyword>
<dbReference type="PANTHER" id="PTHR43333:SF1">
    <property type="entry name" value="D-ISOMER SPECIFIC 2-HYDROXYACID DEHYDROGENASE NAD-BINDING DOMAIN-CONTAINING PROTEIN"/>
    <property type="match status" value="1"/>
</dbReference>
<dbReference type="AlphaFoldDB" id="A0A4R6DPU4"/>
<dbReference type="RefSeq" id="WP_133594463.1">
    <property type="nucleotide sequence ID" value="NZ_SNVV01000023.1"/>
</dbReference>
<evidence type="ECO:0000259" key="3">
    <source>
        <dbReference type="Pfam" id="PF02826"/>
    </source>
</evidence>
<evidence type="ECO:0000313" key="5">
    <source>
        <dbReference type="Proteomes" id="UP000295129"/>
    </source>
</evidence>
<evidence type="ECO:0000256" key="1">
    <source>
        <dbReference type="ARBA" id="ARBA00023002"/>
    </source>
</evidence>
<comment type="caution">
    <text evidence="4">The sequence shown here is derived from an EMBL/GenBank/DDBJ whole genome shotgun (WGS) entry which is preliminary data.</text>
</comment>
<dbReference type="InterPro" id="IPR036291">
    <property type="entry name" value="NAD(P)-bd_dom_sf"/>
</dbReference>
<dbReference type="SUPFAM" id="SSF52283">
    <property type="entry name" value="Formate/glycerate dehydrogenase catalytic domain-like"/>
    <property type="match status" value="1"/>
</dbReference>
<feature type="domain" description="D-isomer specific 2-hydroxyacid dehydrogenase NAD-binding" evidence="3">
    <location>
        <begin position="114"/>
        <end position="273"/>
    </location>
</feature>
<evidence type="ECO:0000256" key="2">
    <source>
        <dbReference type="ARBA" id="ARBA00023027"/>
    </source>
</evidence>